<evidence type="ECO:0000256" key="2">
    <source>
        <dbReference type="ARBA" id="ARBA00023002"/>
    </source>
</evidence>
<feature type="domain" description="FAD/NAD(P)-binding" evidence="4">
    <location>
        <begin position="28"/>
        <end position="302"/>
    </location>
</feature>
<dbReference type="InterPro" id="IPR023753">
    <property type="entry name" value="FAD/NAD-binding_dom"/>
</dbReference>
<name>A0ABU1FW36_9MICC</name>
<dbReference type="RefSeq" id="WP_310538067.1">
    <property type="nucleotide sequence ID" value="NZ_BAAAOC010000078.1"/>
</dbReference>
<protein>
    <submittedName>
        <fullName evidence="5">NAD(P)/FAD-dependent oxidoreductase</fullName>
    </submittedName>
</protein>
<evidence type="ECO:0000313" key="5">
    <source>
        <dbReference type="EMBL" id="MDR5712695.1"/>
    </source>
</evidence>
<accession>A0ABU1FW36</accession>
<dbReference type="InterPro" id="IPR050097">
    <property type="entry name" value="Ferredoxin-NADP_redctase_2"/>
</dbReference>
<proteinExistence type="predicted"/>
<reference evidence="6" key="1">
    <citation type="submission" date="2023-07" db="EMBL/GenBank/DDBJ databases">
        <title>Description of three actinobacteria isolated from air of manufacturing shop in a pharmaceutical factory.</title>
        <authorList>
            <person name="Zhang D.-F."/>
        </authorList>
    </citation>
    <scope>NUCLEOTIDE SEQUENCE [LARGE SCALE GENOMIC DNA]</scope>
    <source>
        <strain evidence="6">CCTCC AB 207010</strain>
    </source>
</reference>
<dbReference type="Proteomes" id="UP001260872">
    <property type="component" value="Unassembled WGS sequence"/>
</dbReference>
<keyword evidence="6" id="KW-1185">Reference proteome</keyword>
<organism evidence="5 6">
    <name type="scientific">Nesterenkonia flava</name>
    <dbReference type="NCBI Taxonomy" id="469799"/>
    <lineage>
        <taxon>Bacteria</taxon>
        <taxon>Bacillati</taxon>
        <taxon>Actinomycetota</taxon>
        <taxon>Actinomycetes</taxon>
        <taxon>Micrococcales</taxon>
        <taxon>Micrococcaceae</taxon>
        <taxon>Nesterenkonia</taxon>
    </lineage>
</organism>
<comment type="catalytic activity">
    <reaction evidence="3">
        <text>[thioredoxin]-dithiol + NADP(+) = [thioredoxin]-disulfide + NADPH + H(+)</text>
        <dbReference type="Rhea" id="RHEA:20345"/>
        <dbReference type="Rhea" id="RHEA-COMP:10698"/>
        <dbReference type="Rhea" id="RHEA-COMP:10700"/>
        <dbReference type="ChEBI" id="CHEBI:15378"/>
        <dbReference type="ChEBI" id="CHEBI:29950"/>
        <dbReference type="ChEBI" id="CHEBI:50058"/>
        <dbReference type="ChEBI" id="CHEBI:57783"/>
        <dbReference type="ChEBI" id="CHEBI:58349"/>
        <dbReference type="EC" id="1.8.1.9"/>
    </reaction>
</comment>
<dbReference type="PRINTS" id="PR00368">
    <property type="entry name" value="FADPNR"/>
</dbReference>
<keyword evidence="1" id="KW-0285">Flavoprotein</keyword>
<dbReference type="EMBL" id="JAVKGT010000033">
    <property type="protein sequence ID" value="MDR5712695.1"/>
    <property type="molecule type" value="Genomic_DNA"/>
</dbReference>
<dbReference type="SUPFAM" id="SSF51905">
    <property type="entry name" value="FAD/NAD(P)-binding domain"/>
    <property type="match status" value="1"/>
</dbReference>
<dbReference type="PRINTS" id="PR00469">
    <property type="entry name" value="PNDRDTASEII"/>
</dbReference>
<keyword evidence="2" id="KW-0560">Oxidoreductase</keyword>
<dbReference type="Pfam" id="PF07992">
    <property type="entry name" value="Pyr_redox_2"/>
    <property type="match status" value="1"/>
</dbReference>
<dbReference type="Gene3D" id="3.50.50.60">
    <property type="entry name" value="FAD/NAD(P)-binding domain"/>
    <property type="match status" value="2"/>
</dbReference>
<evidence type="ECO:0000256" key="3">
    <source>
        <dbReference type="ARBA" id="ARBA00048132"/>
    </source>
</evidence>
<evidence type="ECO:0000256" key="1">
    <source>
        <dbReference type="ARBA" id="ARBA00022630"/>
    </source>
</evidence>
<sequence length="340" mass="35835">MSLSSTAPTPPSHAPLPQEAMPEQQLWDTIVIGGSAAGLSAALTLGRARRTVLVVDSGLPRNRFAAHMHGVLGHEGLDPAQLISRGQREAAMYGAKFVSARVTEVAEATSENLRSMRITLEDDRAVFARTVIAATGLTDRLPEIPGLAERWGTSVLHCPYCHGWEVRGQRLGVLSNGPMSAHVGQLLRQWSDDLTFFSANAGELDEEVLHRLAARGVQVEPTPVTEVRGAGSSISDVLLADGRAVELDAIFAVATMTPNDSYLNGLNLERSETPMGSFLAVDPMFRTSHSQVWAAGNVANPGANVPLSISSGNFAGAAANAAMVEEDFDAAVAGAHSPSA</sequence>
<gene>
    <name evidence="5" type="ORF">RH857_11235</name>
</gene>
<dbReference type="PANTHER" id="PTHR48105">
    <property type="entry name" value="THIOREDOXIN REDUCTASE 1-RELATED-RELATED"/>
    <property type="match status" value="1"/>
</dbReference>
<evidence type="ECO:0000313" key="6">
    <source>
        <dbReference type="Proteomes" id="UP001260872"/>
    </source>
</evidence>
<evidence type="ECO:0000259" key="4">
    <source>
        <dbReference type="Pfam" id="PF07992"/>
    </source>
</evidence>
<dbReference type="InterPro" id="IPR036188">
    <property type="entry name" value="FAD/NAD-bd_sf"/>
</dbReference>
<comment type="caution">
    <text evidence="5">The sequence shown here is derived from an EMBL/GenBank/DDBJ whole genome shotgun (WGS) entry which is preliminary data.</text>
</comment>